<feature type="transmembrane region" description="Helical" evidence="9">
    <location>
        <begin position="146"/>
        <end position="167"/>
    </location>
</feature>
<evidence type="ECO:0000256" key="4">
    <source>
        <dbReference type="ARBA" id="ARBA00022554"/>
    </source>
</evidence>
<evidence type="ECO:0000256" key="8">
    <source>
        <dbReference type="ARBA" id="ARBA00044464"/>
    </source>
</evidence>
<dbReference type="PANTHER" id="PTHR31851">
    <property type="entry name" value="FE(2+)/MN(2+) TRANSPORTER PCL1"/>
    <property type="match status" value="1"/>
</dbReference>
<reference evidence="10" key="2">
    <citation type="submission" date="2020-03" db="EMBL/GenBank/DDBJ databases">
        <title>Walnut 2.0.</title>
        <authorList>
            <person name="Marrano A."/>
            <person name="Britton M."/>
            <person name="Zimin A.V."/>
            <person name="Zaini P.A."/>
            <person name="Workman R."/>
            <person name="Puiu D."/>
            <person name="Bianco L."/>
            <person name="Allen B.J."/>
            <person name="Troggio M."/>
            <person name="Leslie C.A."/>
            <person name="Timp W."/>
            <person name="Dendekar A."/>
            <person name="Salzberg S.L."/>
            <person name="Neale D.B."/>
        </authorList>
    </citation>
    <scope>NUCLEOTIDE SEQUENCE</scope>
    <source>
        <tissue evidence="10">Leaves</tissue>
    </source>
</reference>
<dbReference type="RefSeq" id="XP_018841991.2">
    <property type="nucleotide sequence ID" value="XM_018986446.2"/>
</dbReference>
<comment type="subcellular location">
    <subcellularLocation>
        <location evidence="1 9">Vacuole membrane</location>
        <topology evidence="1 9">Multi-pass membrane protein</topology>
    </subcellularLocation>
</comment>
<evidence type="ECO:0000256" key="7">
    <source>
        <dbReference type="ARBA" id="ARBA00023136"/>
    </source>
</evidence>
<evidence type="ECO:0000256" key="2">
    <source>
        <dbReference type="ARBA" id="ARBA00007049"/>
    </source>
</evidence>
<dbReference type="GO" id="GO:0005384">
    <property type="term" value="F:manganese ion transmembrane transporter activity"/>
    <property type="evidence" value="ECO:0007669"/>
    <property type="project" value="InterPro"/>
</dbReference>
<comment type="catalytic activity">
    <reaction evidence="8">
        <text>Fe(2+)(in) = Fe(2+)(out)</text>
        <dbReference type="Rhea" id="RHEA:28486"/>
        <dbReference type="ChEBI" id="CHEBI:29033"/>
    </reaction>
    <physiologicalReaction direction="left-to-right" evidence="8">
        <dbReference type="Rhea" id="RHEA:28487"/>
    </physiologicalReaction>
</comment>
<keyword evidence="6 9" id="KW-1133">Transmembrane helix</keyword>
<comment type="similarity">
    <text evidence="2 9">Belongs to the CCC1 family.</text>
</comment>
<dbReference type="KEGG" id="jre:109006981"/>
<gene>
    <name evidence="10" type="ORF">F2P56_029077</name>
</gene>
<evidence type="ECO:0000313" key="11">
    <source>
        <dbReference type="Proteomes" id="UP000619265"/>
    </source>
</evidence>
<keyword evidence="4 9" id="KW-0926">Vacuole</keyword>
<dbReference type="GO" id="GO:0030026">
    <property type="term" value="P:intracellular manganese ion homeostasis"/>
    <property type="evidence" value="ECO:0007669"/>
    <property type="project" value="InterPro"/>
</dbReference>
<feature type="transmembrane region" description="Helical" evidence="9">
    <location>
        <begin position="49"/>
        <end position="68"/>
    </location>
</feature>
<accession>A0A833TXV3</accession>
<feature type="transmembrane region" description="Helical" evidence="9">
    <location>
        <begin position="210"/>
        <end position="229"/>
    </location>
</feature>
<reference evidence="10" key="1">
    <citation type="submission" date="2015-10" db="EMBL/GenBank/DDBJ databases">
        <authorList>
            <person name="Martinez-Garcia P.J."/>
            <person name="Crepeau M.W."/>
            <person name="Puiu D."/>
            <person name="Gonzalez-Ibeas D."/>
            <person name="Whalen J."/>
            <person name="Stevens K."/>
            <person name="Paul R."/>
            <person name="Butterfield T."/>
            <person name="Britton M."/>
            <person name="Reagan R."/>
            <person name="Chakraborty S."/>
            <person name="Walawage S.L."/>
            <person name="Vasquez-Gross H.A."/>
            <person name="Cardeno C."/>
            <person name="Famula R."/>
            <person name="Pratt K."/>
            <person name="Kuruganti S."/>
            <person name="Aradhya M.K."/>
            <person name="Leslie C.A."/>
            <person name="Dandekar A.M."/>
            <person name="Salzberg S.L."/>
            <person name="Wegrzyn J.L."/>
            <person name="Langley C.H."/>
            <person name="Neale D.B."/>
        </authorList>
    </citation>
    <scope>NUCLEOTIDE SEQUENCE</scope>
    <source>
        <tissue evidence="10">Leaves</tissue>
    </source>
</reference>
<evidence type="ECO:0000313" key="10">
    <source>
        <dbReference type="EMBL" id="KAF5448557.1"/>
    </source>
</evidence>
<dbReference type="GO" id="GO:0005381">
    <property type="term" value="F:iron ion transmembrane transporter activity"/>
    <property type="evidence" value="ECO:0007669"/>
    <property type="project" value="UniProtKB-UniRule"/>
</dbReference>
<keyword evidence="9" id="KW-0813">Transport</keyword>
<comment type="caution">
    <text evidence="10">The sequence shown here is derived from an EMBL/GenBank/DDBJ whole genome shotgun (WGS) entry which is preliminary data.</text>
</comment>
<sequence length="235" mass="24838">MAAAARADNDQVQSLDHVGIAVHDAKDMEKKQCQGAEDESFDYYQRAQWLRAAVLGATDGLVSIASLMMGVGAVKKEFRAMLLAGFAGLVAGACSMAIGEFVSVSTQYDIEMAQLKREKKSRKAGDVDVQDIIKEDMDKEKLPNPVQAAFASALSFLVGGLVPLLTAAVGKDHKVRLELVVGVASLTLIVFGVIGAKLGRTAVGRSCARLLVGGWMAMAITFGMTKFIGSGGLEL</sequence>
<comment type="function">
    <text evidence="9">Vacuolar Fe(2+) uptake transporter.</text>
</comment>
<proteinExistence type="inferred from homology"/>
<evidence type="ECO:0000256" key="9">
    <source>
        <dbReference type="RuleBase" id="RU369115"/>
    </source>
</evidence>
<evidence type="ECO:0000256" key="6">
    <source>
        <dbReference type="ARBA" id="ARBA00022989"/>
    </source>
</evidence>
<keyword evidence="3" id="KW-0410">Iron transport</keyword>
<dbReference type="GO" id="GO:0005774">
    <property type="term" value="C:vacuolar membrane"/>
    <property type="evidence" value="ECO:0007669"/>
    <property type="project" value="UniProtKB-SubCell"/>
</dbReference>
<keyword evidence="3" id="KW-0408">Iron</keyword>
<evidence type="ECO:0000256" key="5">
    <source>
        <dbReference type="ARBA" id="ARBA00022692"/>
    </source>
</evidence>
<dbReference type="OrthoDB" id="73465at2759"/>
<dbReference type="EMBL" id="LIHL02000013">
    <property type="protein sequence ID" value="KAF5448557.1"/>
    <property type="molecule type" value="Genomic_DNA"/>
</dbReference>
<dbReference type="Proteomes" id="UP000619265">
    <property type="component" value="Unassembled WGS sequence"/>
</dbReference>
<name>A0A833TXV3_JUGRE</name>
<dbReference type="Gramene" id="Jr13_04810_p1">
    <property type="protein sequence ID" value="cds.Jr13_04810_p1"/>
    <property type="gene ID" value="Jr13_04810"/>
</dbReference>
<dbReference type="AlphaFoldDB" id="A0A833TXV3"/>
<keyword evidence="9" id="KW-0406">Ion transport</keyword>
<dbReference type="InterPro" id="IPR008217">
    <property type="entry name" value="Ccc1_fam"/>
</dbReference>
<feature type="transmembrane region" description="Helical" evidence="9">
    <location>
        <begin position="179"/>
        <end position="198"/>
    </location>
</feature>
<dbReference type="Pfam" id="PF01988">
    <property type="entry name" value="VIT1"/>
    <property type="match status" value="2"/>
</dbReference>
<keyword evidence="7 9" id="KW-0472">Membrane</keyword>
<evidence type="ECO:0000256" key="3">
    <source>
        <dbReference type="ARBA" id="ARBA00022496"/>
    </source>
</evidence>
<organism evidence="10 11">
    <name type="scientific">Juglans regia</name>
    <name type="common">English walnut</name>
    <dbReference type="NCBI Taxonomy" id="51240"/>
    <lineage>
        <taxon>Eukaryota</taxon>
        <taxon>Viridiplantae</taxon>
        <taxon>Streptophyta</taxon>
        <taxon>Embryophyta</taxon>
        <taxon>Tracheophyta</taxon>
        <taxon>Spermatophyta</taxon>
        <taxon>Magnoliopsida</taxon>
        <taxon>eudicotyledons</taxon>
        <taxon>Gunneridae</taxon>
        <taxon>Pentapetalae</taxon>
        <taxon>rosids</taxon>
        <taxon>fabids</taxon>
        <taxon>Fagales</taxon>
        <taxon>Juglandaceae</taxon>
        <taxon>Juglans</taxon>
    </lineage>
</organism>
<evidence type="ECO:0000256" key="1">
    <source>
        <dbReference type="ARBA" id="ARBA00004128"/>
    </source>
</evidence>
<feature type="transmembrane region" description="Helical" evidence="9">
    <location>
        <begin position="80"/>
        <end position="98"/>
    </location>
</feature>
<protein>
    <recommendedName>
        <fullName evidence="9">Vacuolar iron transporter</fullName>
    </recommendedName>
</protein>
<dbReference type="GO" id="GO:0140315">
    <property type="term" value="F:iron ion sequestering activity"/>
    <property type="evidence" value="ECO:0007669"/>
    <property type="project" value="UniProtKB-UniRule"/>
</dbReference>
<keyword evidence="5 9" id="KW-0812">Transmembrane</keyword>